<dbReference type="AlphaFoldDB" id="A0A1H7TN26"/>
<dbReference type="Gene3D" id="1.10.287.950">
    <property type="entry name" value="Methyl-accepting chemotaxis protein"/>
    <property type="match status" value="1"/>
</dbReference>
<evidence type="ECO:0000256" key="7">
    <source>
        <dbReference type="PROSITE-ProRule" id="PRU00284"/>
    </source>
</evidence>
<keyword evidence="12" id="KW-1185">Reference proteome</keyword>
<evidence type="ECO:0000256" key="5">
    <source>
        <dbReference type="ARBA" id="ARBA00023224"/>
    </source>
</evidence>
<dbReference type="STRING" id="641665.GCA_002104455_02191"/>
<dbReference type="PROSITE" id="PS50885">
    <property type="entry name" value="HAMP"/>
    <property type="match status" value="1"/>
</dbReference>
<reference evidence="12" key="1">
    <citation type="submission" date="2016-10" db="EMBL/GenBank/DDBJ databases">
        <authorList>
            <person name="Varghese N."/>
            <person name="Submissions S."/>
        </authorList>
    </citation>
    <scope>NUCLEOTIDE SEQUENCE [LARGE SCALE GENOMIC DNA]</scope>
    <source>
        <strain evidence="12">CGMCC 1.9127</strain>
    </source>
</reference>
<comment type="subcellular location">
    <subcellularLocation>
        <location evidence="1">Membrane</location>
        <topology evidence="1">Multi-pass membrane protein</topology>
    </subcellularLocation>
</comment>
<protein>
    <submittedName>
        <fullName evidence="11">Methyl-accepting chemotaxis protein</fullName>
    </submittedName>
</protein>
<evidence type="ECO:0000313" key="11">
    <source>
        <dbReference type="EMBL" id="SEL86088.1"/>
    </source>
</evidence>
<keyword evidence="4 8" id="KW-0472">Membrane</keyword>
<gene>
    <name evidence="11" type="ORF">SAMN05216262_12711</name>
</gene>
<evidence type="ECO:0000256" key="3">
    <source>
        <dbReference type="ARBA" id="ARBA00022989"/>
    </source>
</evidence>
<keyword evidence="5 7" id="KW-0807">Transducer</keyword>
<evidence type="ECO:0000259" key="10">
    <source>
        <dbReference type="PROSITE" id="PS50885"/>
    </source>
</evidence>
<evidence type="ECO:0000259" key="9">
    <source>
        <dbReference type="PROSITE" id="PS50111"/>
    </source>
</evidence>
<keyword evidence="2 8" id="KW-0812">Transmembrane</keyword>
<feature type="domain" description="Methyl-accepting transducer" evidence="9">
    <location>
        <begin position="381"/>
        <end position="639"/>
    </location>
</feature>
<feature type="transmembrane region" description="Helical" evidence="8">
    <location>
        <begin position="12"/>
        <end position="31"/>
    </location>
</feature>
<dbReference type="SMART" id="SM00283">
    <property type="entry name" value="MA"/>
    <property type="match status" value="1"/>
</dbReference>
<evidence type="ECO:0000313" key="12">
    <source>
        <dbReference type="Proteomes" id="UP000199297"/>
    </source>
</evidence>
<dbReference type="GO" id="GO:0016020">
    <property type="term" value="C:membrane"/>
    <property type="evidence" value="ECO:0007669"/>
    <property type="project" value="UniProtKB-SubCell"/>
</dbReference>
<comment type="similarity">
    <text evidence="6">Belongs to the methyl-accepting chemotaxis (MCP) protein family.</text>
</comment>
<dbReference type="InterPro" id="IPR003660">
    <property type="entry name" value="HAMP_dom"/>
</dbReference>
<evidence type="ECO:0000256" key="8">
    <source>
        <dbReference type="SAM" id="Phobius"/>
    </source>
</evidence>
<dbReference type="Proteomes" id="UP000199297">
    <property type="component" value="Unassembled WGS sequence"/>
</dbReference>
<dbReference type="EMBL" id="FOBI01000027">
    <property type="protein sequence ID" value="SEL86088.1"/>
    <property type="molecule type" value="Genomic_DNA"/>
</dbReference>
<evidence type="ECO:0000256" key="6">
    <source>
        <dbReference type="ARBA" id="ARBA00029447"/>
    </source>
</evidence>
<proteinExistence type="inferred from homology"/>
<organism evidence="11 12">
    <name type="scientific">Colwellia chukchiensis</name>
    <dbReference type="NCBI Taxonomy" id="641665"/>
    <lineage>
        <taxon>Bacteria</taxon>
        <taxon>Pseudomonadati</taxon>
        <taxon>Pseudomonadota</taxon>
        <taxon>Gammaproteobacteria</taxon>
        <taxon>Alteromonadales</taxon>
        <taxon>Colwelliaceae</taxon>
        <taxon>Colwellia</taxon>
    </lineage>
</organism>
<sequence>MPVRVSSFSKISVIAVSLFVTVFLTTMYHVGTSLTASRVQLADYQALKSATTVTFYRTIAQYLQSGDATLLTQAQQQLLQIKAQSKQLNLAKLTANIAQHIAKLDHNISTKYRAIGKLSGDPLALLRNAEQSMLSLSFMLTQYAQQSAVLNQQQQLDYLSQLHLITNVINELIHSREKYFVTDTANHDHIKAISDELNAAVSKLKALPALAINAEFDSDDFFADVEDNEDLADEAINELSSLANRYLTEFNNTTSFKHNSQQGMQQLVADVEALEQLILTGENTILTEQKQLNRQLMFIVIGLTTFLMLFLITNYALQHRVILKPLRKLRDSFVALVEQGKVDNIQGVSAKTELGEISTSFNQLVNKLAHDDREKAHQLDLVAKALTAMECQVQNIYQSSASTSEHVQGARQIMAALGQATETVNDLSGQVVDNAQTTQQAMEVSQAHVGQVLKASASTNIAAQQSKNAISSLSQSVHSVTSIVDVIAAIADQTNLLALNAAIEAARAGEHGRGFSVVADEVRQLAGKTQSSLQQISAKLEQLQSATTSIQSTIIDIETASANQQSIADQLQQTAIEVTEQAKVSAEVALDTLAQITRQREHFISFETAMSHVDHEVSQSQQLAENIAHDVSSHVAGISETLQQAS</sequence>
<evidence type="ECO:0000256" key="4">
    <source>
        <dbReference type="ARBA" id="ARBA00023136"/>
    </source>
</evidence>
<dbReference type="InterPro" id="IPR004089">
    <property type="entry name" value="MCPsignal_dom"/>
</dbReference>
<dbReference type="Pfam" id="PF00015">
    <property type="entry name" value="MCPsignal"/>
    <property type="match status" value="1"/>
</dbReference>
<feature type="domain" description="HAMP" evidence="10">
    <location>
        <begin position="320"/>
        <end position="373"/>
    </location>
</feature>
<dbReference type="PROSITE" id="PS50111">
    <property type="entry name" value="CHEMOTAXIS_TRANSDUC_2"/>
    <property type="match status" value="1"/>
</dbReference>
<dbReference type="GO" id="GO:0006935">
    <property type="term" value="P:chemotaxis"/>
    <property type="evidence" value="ECO:0007669"/>
    <property type="project" value="UniProtKB-ARBA"/>
</dbReference>
<dbReference type="GO" id="GO:0007165">
    <property type="term" value="P:signal transduction"/>
    <property type="evidence" value="ECO:0007669"/>
    <property type="project" value="UniProtKB-KW"/>
</dbReference>
<evidence type="ECO:0000256" key="2">
    <source>
        <dbReference type="ARBA" id="ARBA00022692"/>
    </source>
</evidence>
<feature type="transmembrane region" description="Helical" evidence="8">
    <location>
        <begin position="296"/>
        <end position="317"/>
    </location>
</feature>
<dbReference type="PANTHER" id="PTHR32089">
    <property type="entry name" value="METHYL-ACCEPTING CHEMOTAXIS PROTEIN MCPB"/>
    <property type="match status" value="1"/>
</dbReference>
<dbReference type="SUPFAM" id="SSF58104">
    <property type="entry name" value="Methyl-accepting chemotaxis protein (MCP) signaling domain"/>
    <property type="match status" value="1"/>
</dbReference>
<evidence type="ECO:0000256" key="1">
    <source>
        <dbReference type="ARBA" id="ARBA00004141"/>
    </source>
</evidence>
<dbReference type="PANTHER" id="PTHR32089:SF119">
    <property type="entry name" value="METHYL-ACCEPTING CHEMOTAXIS PROTEIN CTPL"/>
    <property type="match status" value="1"/>
</dbReference>
<accession>A0A1H7TN26</accession>
<keyword evidence="3 8" id="KW-1133">Transmembrane helix</keyword>
<name>A0A1H7TN26_9GAMM</name>